<keyword evidence="1" id="KW-0805">Transcription regulation</keyword>
<sequence length="277" mass="30961">MFSRQDKLFYWTDNKTEYGFMSTTLPLPKYHSVYLVLKERLSDGVYDERVPGELELMEEFAVSRATVRKALENLALEGLIERSAGRGTRRVQPASPGAPASRMSGLLDNLIAASLATTVKVIEHEYLQATDPVAQVLQVEPRSQVLRAMRVRSTKAGPVSCITTWVPREFADNLGRRQLGRKPILVLIEESGVEIGRARQTISARQADAAVAALLDVPLGAALLSVNRVVNDMADRPVLWLQGLYRPDRYEYDMELSRVGDIDAKVWVSRDFGANMR</sequence>
<dbReference type="Pfam" id="PF07702">
    <property type="entry name" value="UTRA"/>
    <property type="match status" value="1"/>
</dbReference>
<dbReference type="SMART" id="SM00866">
    <property type="entry name" value="UTRA"/>
    <property type="match status" value="1"/>
</dbReference>
<proteinExistence type="predicted"/>
<dbReference type="Pfam" id="PF00392">
    <property type="entry name" value="GntR"/>
    <property type="match status" value="1"/>
</dbReference>
<dbReference type="EMBL" id="UWPJ01000008">
    <property type="protein sequence ID" value="VCU68749.1"/>
    <property type="molecule type" value="Genomic_DNA"/>
</dbReference>
<dbReference type="InterPro" id="IPR028978">
    <property type="entry name" value="Chorismate_lyase_/UTRA_dom_sf"/>
</dbReference>
<keyword evidence="6" id="KW-1185">Reference proteome</keyword>
<name>A0A3P4AXF8_9BURK</name>
<dbReference type="InterPro" id="IPR036388">
    <property type="entry name" value="WH-like_DNA-bd_sf"/>
</dbReference>
<accession>A0A3P4AXF8</accession>
<dbReference type="CDD" id="cd07377">
    <property type="entry name" value="WHTH_GntR"/>
    <property type="match status" value="1"/>
</dbReference>
<evidence type="ECO:0000256" key="1">
    <source>
        <dbReference type="ARBA" id="ARBA00023015"/>
    </source>
</evidence>
<keyword evidence="2" id="KW-0238">DNA-binding</keyword>
<evidence type="ECO:0000313" key="6">
    <source>
        <dbReference type="Proteomes" id="UP000277294"/>
    </source>
</evidence>
<dbReference type="SUPFAM" id="SSF64288">
    <property type="entry name" value="Chorismate lyase-like"/>
    <property type="match status" value="1"/>
</dbReference>
<dbReference type="InterPro" id="IPR050679">
    <property type="entry name" value="Bact_HTH_transcr_reg"/>
</dbReference>
<gene>
    <name evidence="5" type="primary">yvoA_3</name>
    <name evidence="5" type="ORF">PIGHUM_00807</name>
</gene>
<dbReference type="InterPro" id="IPR011663">
    <property type="entry name" value="UTRA"/>
</dbReference>
<dbReference type="AlphaFoldDB" id="A0A3P4AXF8"/>
<dbReference type="InterPro" id="IPR036390">
    <property type="entry name" value="WH_DNA-bd_sf"/>
</dbReference>
<reference evidence="5 6" key="1">
    <citation type="submission" date="2018-10" db="EMBL/GenBank/DDBJ databases">
        <authorList>
            <person name="Criscuolo A."/>
        </authorList>
    </citation>
    <scope>NUCLEOTIDE SEQUENCE [LARGE SCALE GENOMIC DNA]</scope>
    <source>
        <strain evidence="5">DnA1</strain>
    </source>
</reference>
<feature type="domain" description="HTH gntR-type" evidence="4">
    <location>
        <begin position="27"/>
        <end position="93"/>
    </location>
</feature>
<keyword evidence="3" id="KW-0804">Transcription</keyword>
<dbReference type="GO" id="GO:0045892">
    <property type="term" value="P:negative regulation of DNA-templated transcription"/>
    <property type="evidence" value="ECO:0007669"/>
    <property type="project" value="TreeGrafter"/>
</dbReference>
<dbReference type="InterPro" id="IPR000524">
    <property type="entry name" value="Tscrpt_reg_HTH_GntR"/>
</dbReference>
<dbReference type="Proteomes" id="UP000277294">
    <property type="component" value="Unassembled WGS sequence"/>
</dbReference>
<protein>
    <submittedName>
        <fullName evidence="5">HTH-type transcriptional repressor YvoA</fullName>
    </submittedName>
</protein>
<evidence type="ECO:0000259" key="4">
    <source>
        <dbReference type="PROSITE" id="PS50949"/>
    </source>
</evidence>
<dbReference type="PANTHER" id="PTHR44846:SF1">
    <property type="entry name" value="MANNOSYL-D-GLYCERATE TRANSPORT_METABOLISM SYSTEM REPRESSOR MNGR-RELATED"/>
    <property type="match status" value="1"/>
</dbReference>
<dbReference type="PANTHER" id="PTHR44846">
    <property type="entry name" value="MANNOSYL-D-GLYCERATE TRANSPORT/METABOLISM SYSTEM REPRESSOR MNGR-RELATED"/>
    <property type="match status" value="1"/>
</dbReference>
<dbReference type="SMART" id="SM00345">
    <property type="entry name" value="HTH_GNTR"/>
    <property type="match status" value="1"/>
</dbReference>
<dbReference type="GO" id="GO:0003677">
    <property type="term" value="F:DNA binding"/>
    <property type="evidence" value="ECO:0007669"/>
    <property type="project" value="UniProtKB-KW"/>
</dbReference>
<dbReference type="PROSITE" id="PS50949">
    <property type="entry name" value="HTH_GNTR"/>
    <property type="match status" value="1"/>
</dbReference>
<dbReference type="SUPFAM" id="SSF46785">
    <property type="entry name" value="Winged helix' DNA-binding domain"/>
    <property type="match status" value="1"/>
</dbReference>
<dbReference type="Gene3D" id="3.40.1410.10">
    <property type="entry name" value="Chorismate lyase-like"/>
    <property type="match status" value="1"/>
</dbReference>
<evidence type="ECO:0000256" key="3">
    <source>
        <dbReference type="ARBA" id="ARBA00023163"/>
    </source>
</evidence>
<organism evidence="5 6">
    <name type="scientific">Pigmentiphaga humi</name>
    <dbReference type="NCBI Taxonomy" id="2478468"/>
    <lineage>
        <taxon>Bacteria</taxon>
        <taxon>Pseudomonadati</taxon>
        <taxon>Pseudomonadota</taxon>
        <taxon>Betaproteobacteria</taxon>
        <taxon>Burkholderiales</taxon>
        <taxon>Alcaligenaceae</taxon>
        <taxon>Pigmentiphaga</taxon>
    </lineage>
</organism>
<evidence type="ECO:0000313" key="5">
    <source>
        <dbReference type="EMBL" id="VCU68749.1"/>
    </source>
</evidence>
<dbReference type="Gene3D" id="1.10.10.10">
    <property type="entry name" value="Winged helix-like DNA-binding domain superfamily/Winged helix DNA-binding domain"/>
    <property type="match status" value="1"/>
</dbReference>
<evidence type="ECO:0000256" key="2">
    <source>
        <dbReference type="ARBA" id="ARBA00023125"/>
    </source>
</evidence>
<dbReference type="GO" id="GO:0003700">
    <property type="term" value="F:DNA-binding transcription factor activity"/>
    <property type="evidence" value="ECO:0007669"/>
    <property type="project" value="InterPro"/>
</dbReference>
<dbReference type="PRINTS" id="PR00035">
    <property type="entry name" value="HTHGNTR"/>
</dbReference>